<protein>
    <recommendedName>
        <fullName evidence="4">Type II secretion system protein GspC N-terminal domain-containing protein</fullName>
    </recommendedName>
</protein>
<evidence type="ECO:0000256" key="1">
    <source>
        <dbReference type="SAM" id="Phobius"/>
    </source>
</evidence>
<dbReference type="EMBL" id="VCNI01000002">
    <property type="protein sequence ID" value="TMU55654.1"/>
    <property type="molecule type" value="Genomic_DNA"/>
</dbReference>
<dbReference type="RefSeq" id="WP_138838025.1">
    <property type="nucleotide sequence ID" value="NZ_VCNI01000002.1"/>
</dbReference>
<dbReference type="Proteomes" id="UP000751614">
    <property type="component" value="Unassembled WGS sequence"/>
</dbReference>
<reference evidence="2 3" key="1">
    <citation type="submission" date="2019-05" db="EMBL/GenBank/DDBJ databases">
        <title>Flagellimonas sp. AsT0115, sp. nov., isolated from a marine red algae, Asparagopsis taxiformis.</title>
        <authorList>
            <person name="Kim J."/>
            <person name="Jeong S.E."/>
            <person name="Jeon C.O."/>
        </authorList>
    </citation>
    <scope>NUCLEOTIDE SEQUENCE [LARGE SCALE GENOMIC DNA]</scope>
    <source>
        <strain evidence="2 3">AsT0115</strain>
    </source>
</reference>
<accession>A0ABY2WMP5</accession>
<proteinExistence type="predicted"/>
<sequence>MSKRTKTYLLLGVVLVIWGLIGFKVVNTLSPNEEPSIVQKQAVDIPTATIKKDTFTLYANYRDPFLGTLQNPNKKVKRKVSKKTDQPKKNIAYAGLVSQASSGKSMFFVTIDGQQHMMSPNQEVDGVRLLSGNVSKIRVRYNGQHETITLSE</sequence>
<name>A0ABY2WMP5_9FLAO</name>
<keyword evidence="1" id="KW-0812">Transmembrane</keyword>
<gene>
    <name evidence="2" type="ORF">FGG15_15930</name>
</gene>
<organism evidence="2 3">
    <name type="scientific">Flagellimonas algicola</name>
    <dbReference type="NCBI Taxonomy" id="2583815"/>
    <lineage>
        <taxon>Bacteria</taxon>
        <taxon>Pseudomonadati</taxon>
        <taxon>Bacteroidota</taxon>
        <taxon>Flavobacteriia</taxon>
        <taxon>Flavobacteriales</taxon>
        <taxon>Flavobacteriaceae</taxon>
        <taxon>Flagellimonas</taxon>
    </lineage>
</organism>
<comment type="caution">
    <text evidence="2">The sequence shown here is derived from an EMBL/GenBank/DDBJ whole genome shotgun (WGS) entry which is preliminary data.</text>
</comment>
<evidence type="ECO:0008006" key="4">
    <source>
        <dbReference type="Google" id="ProtNLM"/>
    </source>
</evidence>
<evidence type="ECO:0000313" key="3">
    <source>
        <dbReference type="Proteomes" id="UP000751614"/>
    </source>
</evidence>
<evidence type="ECO:0000313" key="2">
    <source>
        <dbReference type="EMBL" id="TMU55654.1"/>
    </source>
</evidence>
<keyword evidence="3" id="KW-1185">Reference proteome</keyword>
<feature type="transmembrane region" description="Helical" evidence="1">
    <location>
        <begin position="7"/>
        <end position="26"/>
    </location>
</feature>
<keyword evidence="1" id="KW-1133">Transmembrane helix</keyword>
<keyword evidence="1" id="KW-0472">Membrane</keyword>